<organism evidence="1 2">
    <name type="scientific">Henosepilachna vigintioctopunctata</name>
    <dbReference type="NCBI Taxonomy" id="420089"/>
    <lineage>
        <taxon>Eukaryota</taxon>
        <taxon>Metazoa</taxon>
        <taxon>Ecdysozoa</taxon>
        <taxon>Arthropoda</taxon>
        <taxon>Hexapoda</taxon>
        <taxon>Insecta</taxon>
        <taxon>Pterygota</taxon>
        <taxon>Neoptera</taxon>
        <taxon>Endopterygota</taxon>
        <taxon>Coleoptera</taxon>
        <taxon>Polyphaga</taxon>
        <taxon>Cucujiformia</taxon>
        <taxon>Coccinelloidea</taxon>
        <taxon>Coccinellidae</taxon>
        <taxon>Epilachninae</taxon>
        <taxon>Epilachnini</taxon>
        <taxon>Henosepilachna</taxon>
    </lineage>
</organism>
<protein>
    <submittedName>
        <fullName evidence="1">Uncharacterized protein</fullName>
    </submittedName>
</protein>
<comment type="caution">
    <text evidence="1">The sequence shown here is derived from an EMBL/GenBank/DDBJ whole genome shotgun (WGS) entry which is preliminary data.</text>
</comment>
<reference evidence="1 2" key="1">
    <citation type="submission" date="2023-03" db="EMBL/GenBank/DDBJ databases">
        <title>Genome insight into feeding habits of ladybird beetles.</title>
        <authorList>
            <person name="Li H.-S."/>
            <person name="Huang Y.-H."/>
            <person name="Pang H."/>
        </authorList>
    </citation>
    <scope>NUCLEOTIDE SEQUENCE [LARGE SCALE GENOMIC DNA]</scope>
    <source>
        <strain evidence="1">SYSU_2023b</strain>
        <tissue evidence="1">Whole body</tissue>
    </source>
</reference>
<gene>
    <name evidence="1" type="ORF">WA026_011934</name>
</gene>
<name>A0AAW1VAE3_9CUCU</name>
<sequence length="102" mass="12156">MFTTLKQTRARDWHIPIRHIGAGNNEPHERSLKMTFIYMRRRGQALVITLGDHIKERYTKNDLYSRYNTECGQNKLKMRSTLDHDGQRQMLNWDFVMDSLGT</sequence>
<proteinExistence type="predicted"/>
<dbReference type="EMBL" id="JARQZJ010000126">
    <property type="protein sequence ID" value="KAK9890565.1"/>
    <property type="molecule type" value="Genomic_DNA"/>
</dbReference>
<dbReference type="AlphaFoldDB" id="A0AAW1VAE3"/>
<evidence type="ECO:0000313" key="1">
    <source>
        <dbReference type="EMBL" id="KAK9890565.1"/>
    </source>
</evidence>
<dbReference type="Proteomes" id="UP001431783">
    <property type="component" value="Unassembled WGS sequence"/>
</dbReference>
<accession>A0AAW1VAE3</accession>
<evidence type="ECO:0000313" key="2">
    <source>
        <dbReference type="Proteomes" id="UP001431783"/>
    </source>
</evidence>
<keyword evidence="2" id="KW-1185">Reference proteome</keyword>